<accession>A0AA39NT20</accession>
<evidence type="ECO:0000313" key="3">
    <source>
        <dbReference type="Proteomes" id="UP001175227"/>
    </source>
</evidence>
<evidence type="ECO:0000256" key="1">
    <source>
        <dbReference type="SAM" id="MobiDB-lite"/>
    </source>
</evidence>
<name>A0AA39NT20_9AGAR</name>
<feature type="region of interest" description="Disordered" evidence="1">
    <location>
        <begin position="258"/>
        <end position="297"/>
    </location>
</feature>
<feature type="compositionally biased region" description="Basic and acidic residues" evidence="1">
    <location>
        <begin position="263"/>
        <end position="272"/>
    </location>
</feature>
<proteinExistence type="predicted"/>
<keyword evidence="3" id="KW-1185">Reference proteome</keyword>
<reference evidence="2" key="1">
    <citation type="submission" date="2023-06" db="EMBL/GenBank/DDBJ databases">
        <authorList>
            <consortium name="Lawrence Berkeley National Laboratory"/>
            <person name="Ahrendt S."/>
            <person name="Sahu N."/>
            <person name="Indic B."/>
            <person name="Wong-Bajracharya J."/>
            <person name="Merenyi Z."/>
            <person name="Ke H.-M."/>
            <person name="Monk M."/>
            <person name="Kocsube S."/>
            <person name="Drula E."/>
            <person name="Lipzen A."/>
            <person name="Balint B."/>
            <person name="Henrissat B."/>
            <person name="Andreopoulos B."/>
            <person name="Martin F.M."/>
            <person name="Harder C.B."/>
            <person name="Rigling D."/>
            <person name="Ford K.L."/>
            <person name="Foster G.D."/>
            <person name="Pangilinan J."/>
            <person name="Papanicolaou A."/>
            <person name="Barry K."/>
            <person name="LaButti K."/>
            <person name="Viragh M."/>
            <person name="Koriabine M."/>
            <person name="Yan M."/>
            <person name="Riley R."/>
            <person name="Champramary S."/>
            <person name="Plett K.L."/>
            <person name="Tsai I.J."/>
            <person name="Slot J."/>
            <person name="Sipos G."/>
            <person name="Plett J."/>
            <person name="Nagy L.G."/>
            <person name="Grigoriev I.V."/>
        </authorList>
    </citation>
    <scope>NUCLEOTIDE SEQUENCE</scope>
    <source>
        <strain evidence="2">ICMP 16352</strain>
    </source>
</reference>
<protein>
    <recommendedName>
        <fullName evidence="4">PPM-type phosphatase domain-containing protein</fullName>
    </recommendedName>
</protein>
<feature type="region of interest" description="Disordered" evidence="1">
    <location>
        <begin position="35"/>
        <end position="131"/>
    </location>
</feature>
<gene>
    <name evidence="2" type="ORF">IW261DRAFT_1425248</name>
</gene>
<evidence type="ECO:0000313" key="2">
    <source>
        <dbReference type="EMBL" id="KAK0471261.1"/>
    </source>
</evidence>
<dbReference type="AlphaFoldDB" id="A0AA39NT20"/>
<dbReference type="Proteomes" id="UP001175227">
    <property type="component" value="Unassembled WGS sequence"/>
</dbReference>
<dbReference type="EMBL" id="JAUEPR010000052">
    <property type="protein sequence ID" value="KAK0471261.1"/>
    <property type="molecule type" value="Genomic_DNA"/>
</dbReference>
<sequence>MESSRPVAFFALDVAPPPPLVVPLSATDIIVPRVTTAWSSEPLPRDLQPLANTLRSVPAHHSSASSPSPSPSPPPQHVDKGKGRQMPALPLRPPSPQPLDQGDEDSDTETGGGGGGDDEEELQDERVFRQPSRATVERILIPQPKRIGSLGLKQLGVELNWSDDTYEHMVKHAEKIFPKYLRNDCMLEDSSCKNLLSEESPAAWKAFKYEASSNRASTCLLLTKIRFYENLLNLSETTVDHWPLAQIAQRLCKKKAGESPYRSGEEDCDSRSRSCRPSTSSDNGQEEEGRRHPRTYYRTFTSPQDGIVIERESWQKAIGISSCQSIKKNINSEHACLKYPPPSPDTLSSPIIPPDPTLKPLLAGSSTVRAAEHDSACVHAALEGDTLILATDGLSDNLVTRAAANMLAVGILSDALCSGDTPSGRRVTEEGRKWKGGKNGDIGVVVDVRSLDDLNLAVSAAVSASAEGHPWKSGTNSMEVLSFPPRAEGVYWRAGSDVMCAERMRRNLWENEGREMMFSTYILSCWPVTPTLRVQLIADLHHALRLERDSIDNHSGGYRNLLCTIARLPDDDHPEYTIRVYDPKYHFLGALHYNPRVPDRAQFLPDNPNHRATRVIRLVTEKKVPDSRVYFDFSIQRSLRTICRLADNLKLTPKTSIWDYPISVPERHLQSQIPETPVSLVWASPKMMRK</sequence>
<organism evidence="2 3">
    <name type="scientific">Armillaria novae-zelandiae</name>
    <dbReference type="NCBI Taxonomy" id="153914"/>
    <lineage>
        <taxon>Eukaryota</taxon>
        <taxon>Fungi</taxon>
        <taxon>Dikarya</taxon>
        <taxon>Basidiomycota</taxon>
        <taxon>Agaricomycotina</taxon>
        <taxon>Agaricomycetes</taxon>
        <taxon>Agaricomycetidae</taxon>
        <taxon>Agaricales</taxon>
        <taxon>Marasmiineae</taxon>
        <taxon>Physalacriaceae</taxon>
        <taxon>Armillaria</taxon>
    </lineage>
</organism>
<comment type="caution">
    <text evidence="2">The sequence shown here is derived from an EMBL/GenBank/DDBJ whole genome shotgun (WGS) entry which is preliminary data.</text>
</comment>
<evidence type="ECO:0008006" key="4">
    <source>
        <dbReference type="Google" id="ProtNLM"/>
    </source>
</evidence>